<sequence>MGKGRVALPQGDFGAHQAIGGLPVQGHFYDEVVPSAKELTQIDTQRELLLPKSCRCPSTD</sequence>
<proteinExistence type="predicted"/>
<evidence type="ECO:0000313" key="1">
    <source>
        <dbReference type="EMBL" id="KAG5620335.1"/>
    </source>
</evidence>
<dbReference type="Proteomes" id="UP000824120">
    <property type="component" value="Chromosome 2"/>
</dbReference>
<comment type="caution">
    <text evidence="1">The sequence shown here is derived from an EMBL/GenBank/DDBJ whole genome shotgun (WGS) entry which is preliminary data.</text>
</comment>
<organism evidence="1 2">
    <name type="scientific">Solanum commersonii</name>
    <name type="common">Commerson's wild potato</name>
    <name type="synonym">Commerson's nightshade</name>
    <dbReference type="NCBI Taxonomy" id="4109"/>
    <lineage>
        <taxon>Eukaryota</taxon>
        <taxon>Viridiplantae</taxon>
        <taxon>Streptophyta</taxon>
        <taxon>Embryophyta</taxon>
        <taxon>Tracheophyta</taxon>
        <taxon>Spermatophyta</taxon>
        <taxon>Magnoliopsida</taxon>
        <taxon>eudicotyledons</taxon>
        <taxon>Gunneridae</taxon>
        <taxon>Pentapetalae</taxon>
        <taxon>asterids</taxon>
        <taxon>lamiids</taxon>
        <taxon>Solanales</taxon>
        <taxon>Solanaceae</taxon>
        <taxon>Solanoideae</taxon>
        <taxon>Solaneae</taxon>
        <taxon>Solanum</taxon>
    </lineage>
</organism>
<protein>
    <submittedName>
        <fullName evidence="1">Uncharacterized protein</fullName>
    </submittedName>
</protein>
<dbReference type="AlphaFoldDB" id="A0A9J6A8K4"/>
<reference evidence="1 2" key="1">
    <citation type="submission" date="2020-09" db="EMBL/GenBank/DDBJ databases">
        <title>De no assembly of potato wild relative species, Solanum commersonii.</title>
        <authorList>
            <person name="Cho K."/>
        </authorList>
    </citation>
    <scope>NUCLEOTIDE SEQUENCE [LARGE SCALE GENOMIC DNA]</scope>
    <source>
        <strain evidence="1">LZ3.2</strain>
        <tissue evidence="1">Leaf</tissue>
    </source>
</reference>
<dbReference type="EMBL" id="JACXVP010000002">
    <property type="protein sequence ID" value="KAG5620335.1"/>
    <property type="molecule type" value="Genomic_DNA"/>
</dbReference>
<gene>
    <name evidence="1" type="ORF">H5410_005553</name>
</gene>
<name>A0A9J6A8K4_SOLCO</name>
<keyword evidence="2" id="KW-1185">Reference proteome</keyword>
<evidence type="ECO:0000313" key="2">
    <source>
        <dbReference type="Proteomes" id="UP000824120"/>
    </source>
</evidence>
<accession>A0A9J6A8K4</accession>
<dbReference type="OrthoDB" id="1244514at2759"/>